<reference evidence="9 10" key="1">
    <citation type="submission" date="2016-01" db="EMBL/GenBank/DDBJ databases">
        <authorList>
            <person name="Oliw E.H."/>
        </authorList>
    </citation>
    <scope>NUCLEOTIDE SEQUENCE [LARGE SCALE GENOMIC DNA]</scope>
    <source>
        <strain evidence="9 10">Kerr 14</strain>
    </source>
</reference>
<dbReference type="PANTHER" id="PTHR47354">
    <property type="entry name" value="NADH OXIDOREDUCTASE HCR"/>
    <property type="match status" value="1"/>
</dbReference>
<keyword evidence="9" id="KW-0489">Methyltransferase</keyword>
<dbReference type="PANTHER" id="PTHR47354:SF1">
    <property type="entry name" value="CARNITINE MONOOXYGENASE REDUCTASE SUBUNIT"/>
    <property type="match status" value="1"/>
</dbReference>
<dbReference type="GO" id="GO:0016491">
    <property type="term" value="F:oxidoreductase activity"/>
    <property type="evidence" value="ECO:0007669"/>
    <property type="project" value="UniProtKB-KW"/>
</dbReference>
<dbReference type="GO" id="GO:0046872">
    <property type="term" value="F:metal ion binding"/>
    <property type="evidence" value="ECO:0007669"/>
    <property type="project" value="UniProtKB-KW"/>
</dbReference>
<dbReference type="InterPro" id="IPR017927">
    <property type="entry name" value="FAD-bd_FR_type"/>
</dbReference>
<keyword evidence="1" id="KW-0285">Flavoprotein</keyword>
<keyword evidence="3" id="KW-0479">Metal-binding</keyword>
<protein>
    <submittedName>
        <fullName evidence="9">Vanillate O-demethylase oxidoreductase</fullName>
        <ecNumber evidence="9">1.14.13.-</ecNumber>
    </submittedName>
</protein>
<evidence type="ECO:0000259" key="8">
    <source>
        <dbReference type="PROSITE" id="PS51384"/>
    </source>
</evidence>
<accession>A0A1S7S9N2</accession>
<evidence type="ECO:0000256" key="3">
    <source>
        <dbReference type="ARBA" id="ARBA00022723"/>
    </source>
</evidence>
<evidence type="ECO:0000259" key="7">
    <source>
        <dbReference type="PROSITE" id="PS51085"/>
    </source>
</evidence>
<dbReference type="PROSITE" id="PS00197">
    <property type="entry name" value="2FE2S_FER_1"/>
    <property type="match status" value="1"/>
</dbReference>
<dbReference type="GO" id="GO:0032259">
    <property type="term" value="P:methylation"/>
    <property type="evidence" value="ECO:0007669"/>
    <property type="project" value="UniProtKB-KW"/>
</dbReference>
<evidence type="ECO:0000256" key="4">
    <source>
        <dbReference type="ARBA" id="ARBA00023002"/>
    </source>
</evidence>
<dbReference type="PROSITE" id="PS51384">
    <property type="entry name" value="FAD_FR"/>
    <property type="match status" value="1"/>
</dbReference>
<dbReference type="SUPFAM" id="SSF54292">
    <property type="entry name" value="2Fe-2S ferredoxin-like"/>
    <property type="match status" value="1"/>
</dbReference>
<keyword evidence="5" id="KW-0408">Iron</keyword>
<evidence type="ECO:0000256" key="1">
    <source>
        <dbReference type="ARBA" id="ARBA00022630"/>
    </source>
</evidence>
<evidence type="ECO:0000313" key="10">
    <source>
        <dbReference type="Proteomes" id="UP000191897"/>
    </source>
</evidence>
<proteinExistence type="predicted"/>
<name>A0A1S7S9N2_AGRTU</name>
<dbReference type="EMBL" id="FBWC01000035">
    <property type="protein sequence ID" value="CUX65135.1"/>
    <property type="molecule type" value="Genomic_DNA"/>
</dbReference>
<sequence length="315" mass="34002">MDDSPTLAVIVARRQLLCENVVMLELEAASDGLLPAFAAGSHIDIHLPDGLVRQYSICSDPGERHRYRIAIRRMVDGRGGSVAVHSLAVGSRVTIGMPRNAFPLVETASHSVLIAAGIGITPLVAMAYRLRALDARFDLHFRVNRARVAMVEALTEGIPPQRVFLHAGDSRLDFDFEERIGAYGPGKHLYICGPQGFVDAARQAASAWPSPVVHSESFTLTPAVEGNTAFSVQTASDGAWHRVPAGKTMLEVLTDAGYAIPTSCEQGICGTCRTGVLDGIPDHRDLCLSTDERRSNAFITPCCSRAMTERLVLDL</sequence>
<dbReference type="InterPro" id="IPR039261">
    <property type="entry name" value="FNR_nucleotide-bd"/>
</dbReference>
<dbReference type="Gene3D" id="3.10.20.30">
    <property type="match status" value="1"/>
</dbReference>
<dbReference type="GO" id="GO:0051537">
    <property type="term" value="F:2 iron, 2 sulfur cluster binding"/>
    <property type="evidence" value="ECO:0007669"/>
    <property type="project" value="UniProtKB-KW"/>
</dbReference>
<dbReference type="InterPro" id="IPR012675">
    <property type="entry name" value="Beta-grasp_dom_sf"/>
</dbReference>
<feature type="domain" description="2Fe-2S ferredoxin-type" evidence="7">
    <location>
        <begin position="228"/>
        <end position="315"/>
    </location>
</feature>
<evidence type="ECO:0000256" key="6">
    <source>
        <dbReference type="ARBA" id="ARBA00023014"/>
    </source>
</evidence>
<dbReference type="GO" id="GO:0008168">
    <property type="term" value="F:methyltransferase activity"/>
    <property type="evidence" value="ECO:0007669"/>
    <property type="project" value="UniProtKB-KW"/>
</dbReference>
<feature type="domain" description="FAD-binding FR-type" evidence="8">
    <location>
        <begin position="3"/>
        <end position="105"/>
    </location>
</feature>
<dbReference type="InterPro" id="IPR001041">
    <property type="entry name" value="2Fe-2S_ferredoxin-type"/>
</dbReference>
<dbReference type="SUPFAM" id="SSF63380">
    <property type="entry name" value="Riboflavin synthase domain-like"/>
    <property type="match status" value="1"/>
</dbReference>
<dbReference type="Pfam" id="PF00111">
    <property type="entry name" value="Fer2"/>
    <property type="match status" value="1"/>
</dbReference>
<dbReference type="RefSeq" id="WP_080867500.1">
    <property type="nucleotide sequence ID" value="NZ_LT009732.1"/>
</dbReference>
<evidence type="ECO:0000313" key="9">
    <source>
        <dbReference type="EMBL" id="CUX65135.1"/>
    </source>
</evidence>
<dbReference type="EC" id="1.14.13.-" evidence="9"/>
<dbReference type="SUPFAM" id="SSF52343">
    <property type="entry name" value="Ferredoxin reductase-like, C-terminal NADP-linked domain"/>
    <property type="match status" value="1"/>
</dbReference>
<dbReference type="AlphaFoldDB" id="A0A1S7S9N2"/>
<organism evidence="9 10">
    <name type="scientific">Agrobacterium tumefaciens str. Kerr 14</name>
    <dbReference type="NCBI Taxonomy" id="1183424"/>
    <lineage>
        <taxon>Bacteria</taxon>
        <taxon>Pseudomonadati</taxon>
        <taxon>Pseudomonadota</taxon>
        <taxon>Alphaproteobacteria</taxon>
        <taxon>Hyphomicrobiales</taxon>
        <taxon>Rhizobiaceae</taxon>
        <taxon>Rhizobium/Agrobacterium group</taxon>
        <taxon>Agrobacterium</taxon>
        <taxon>Agrobacterium tumefaciens complex</taxon>
    </lineage>
</organism>
<dbReference type="InterPro" id="IPR036010">
    <property type="entry name" value="2Fe-2S_ferredoxin-like_sf"/>
</dbReference>
<keyword evidence="2" id="KW-0001">2Fe-2S</keyword>
<dbReference type="CDD" id="cd06185">
    <property type="entry name" value="PDR_like"/>
    <property type="match status" value="1"/>
</dbReference>
<evidence type="ECO:0000256" key="5">
    <source>
        <dbReference type="ARBA" id="ARBA00023004"/>
    </source>
</evidence>
<dbReference type="Gene3D" id="3.40.50.80">
    <property type="entry name" value="Nucleotide-binding domain of ferredoxin-NADP reductase (FNR) module"/>
    <property type="match status" value="1"/>
</dbReference>
<dbReference type="Proteomes" id="UP000191897">
    <property type="component" value="Unassembled WGS sequence"/>
</dbReference>
<evidence type="ECO:0000256" key="2">
    <source>
        <dbReference type="ARBA" id="ARBA00022714"/>
    </source>
</evidence>
<keyword evidence="4 9" id="KW-0560">Oxidoreductase</keyword>
<dbReference type="PRINTS" id="PR00409">
    <property type="entry name" value="PHDIOXRDTASE"/>
</dbReference>
<dbReference type="Gene3D" id="2.40.30.10">
    <property type="entry name" value="Translation factors"/>
    <property type="match status" value="1"/>
</dbReference>
<gene>
    <name evidence="9" type="primary">vanB</name>
    <name evidence="9" type="ORF">AGR4C_pa40013</name>
</gene>
<dbReference type="PROSITE" id="PS51085">
    <property type="entry name" value="2FE2S_FER_2"/>
    <property type="match status" value="1"/>
</dbReference>
<dbReference type="CDD" id="cd00207">
    <property type="entry name" value="fer2"/>
    <property type="match status" value="1"/>
</dbReference>
<dbReference type="InterPro" id="IPR008333">
    <property type="entry name" value="Cbr1-like_FAD-bd_dom"/>
</dbReference>
<keyword evidence="9" id="KW-0808">Transferase</keyword>
<keyword evidence="6" id="KW-0411">Iron-sulfur</keyword>
<dbReference type="InterPro" id="IPR006058">
    <property type="entry name" value="2Fe2S_fd_BS"/>
</dbReference>
<dbReference type="InterPro" id="IPR050415">
    <property type="entry name" value="MRET"/>
</dbReference>
<dbReference type="Pfam" id="PF00970">
    <property type="entry name" value="FAD_binding_6"/>
    <property type="match status" value="1"/>
</dbReference>
<dbReference type="InterPro" id="IPR017938">
    <property type="entry name" value="Riboflavin_synthase-like_b-brl"/>
</dbReference>